<comment type="caution">
    <text evidence="2">The sequence shown here is derived from an EMBL/GenBank/DDBJ whole genome shotgun (WGS) entry which is preliminary data.</text>
</comment>
<gene>
    <name evidence="2" type="ORF">Tci_863403</name>
</gene>
<organism evidence="2">
    <name type="scientific">Tanacetum cinerariifolium</name>
    <name type="common">Dalmatian daisy</name>
    <name type="synonym">Chrysanthemum cinerariifolium</name>
    <dbReference type="NCBI Taxonomy" id="118510"/>
    <lineage>
        <taxon>Eukaryota</taxon>
        <taxon>Viridiplantae</taxon>
        <taxon>Streptophyta</taxon>
        <taxon>Embryophyta</taxon>
        <taxon>Tracheophyta</taxon>
        <taxon>Spermatophyta</taxon>
        <taxon>Magnoliopsida</taxon>
        <taxon>eudicotyledons</taxon>
        <taxon>Gunneridae</taxon>
        <taxon>Pentapetalae</taxon>
        <taxon>asterids</taxon>
        <taxon>campanulids</taxon>
        <taxon>Asterales</taxon>
        <taxon>Asteraceae</taxon>
        <taxon>Asteroideae</taxon>
        <taxon>Anthemideae</taxon>
        <taxon>Anthemidinae</taxon>
        <taxon>Tanacetum</taxon>
    </lineage>
</organism>
<feature type="compositionally biased region" description="Basic and acidic residues" evidence="1">
    <location>
        <begin position="20"/>
        <end position="33"/>
    </location>
</feature>
<reference evidence="2" key="1">
    <citation type="journal article" date="2019" name="Sci. Rep.">
        <title>Draft genome of Tanacetum cinerariifolium, the natural source of mosquito coil.</title>
        <authorList>
            <person name="Yamashiro T."/>
            <person name="Shiraishi A."/>
            <person name="Satake H."/>
            <person name="Nakayama K."/>
        </authorList>
    </citation>
    <scope>NUCLEOTIDE SEQUENCE</scope>
</reference>
<feature type="region of interest" description="Disordered" evidence="1">
    <location>
        <begin position="13"/>
        <end position="53"/>
    </location>
</feature>
<accession>A0A699S214</accession>
<name>A0A699S214_TANCI</name>
<evidence type="ECO:0000313" key="2">
    <source>
        <dbReference type="EMBL" id="GFC91433.1"/>
    </source>
</evidence>
<dbReference type="EMBL" id="BKCJ011131734">
    <property type="protein sequence ID" value="GFC91433.1"/>
    <property type="molecule type" value="Genomic_DNA"/>
</dbReference>
<feature type="non-terminal residue" evidence="2">
    <location>
        <position position="1"/>
    </location>
</feature>
<dbReference type="AlphaFoldDB" id="A0A699S214"/>
<feature type="region of interest" description="Disordered" evidence="1">
    <location>
        <begin position="221"/>
        <end position="254"/>
    </location>
</feature>
<feature type="non-terminal residue" evidence="2">
    <location>
        <position position="254"/>
    </location>
</feature>
<protein>
    <submittedName>
        <fullName evidence="2">Uncharacterized protein</fullName>
    </submittedName>
</protein>
<proteinExistence type="predicted"/>
<sequence length="254" mass="25144">QVVGRVRFAGGGGVGRYHGRGRESRARHGEAHGVGHRLAAGQAGQGRVDNPAGRHAVRHATVVDGSGGGGGIVVAAVAHVHIGEAGGQLGSLHHLGGSARAVVAGRDSQGYQVAGHAGGGAAEAGGQVKAGAEGQGRRLAVVGRLAGFAGGGGDAGRSHYRAVGGGIKRDNRYRAGPVVEAREAGVGYQAGGLAIHTAVGSGHVGQAFGQLHRGHYTRRVGGAVVHESSRERGRRGSRGQRAGGHRSAGHDGGG</sequence>
<evidence type="ECO:0000256" key="1">
    <source>
        <dbReference type="SAM" id="MobiDB-lite"/>
    </source>
</evidence>